<dbReference type="CDD" id="cd22429">
    <property type="entry name" value="KH-I_TDRKH_rpt2"/>
    <property type="match status" value="1"/>
</dbReference>
<sequence length="544" mass="59794">MAEQRGSWGGGLTWLQKIALGLGIPASAAILYVLYRQYWEDQEERIPFVGEEEIEFVLKVPQEAVKFLLGRQGARVNQLRKDTHARINIDLEDSGEERLIRITGSPVQVCRAKAAIHQIMEESLPVAEKISVPNRAVGRIIGKGGESVRAICRATGAKIECDREGGGVLSLTRLITLSGTRKEVQAAKELIREKLSEDEAFRTKLSQAAMSRLQRKQPLGIRREMAAGDHGQWPYSHPEPPGRTSDAEYLHQEAGDGPPNYHAGDSQESSGTGSPINPWPALSSVFEVPSPDFSLQAKDHLEVYISASESPSHFWIQIIGIKALHLDKLVQEMTKYYDGSDSDELESVQVGDIVAAYYLEDRSWYRAEVLGTLDNGNLDIYYVDFGDNGEAPLEKLRLLRGDFLGLPFQAIECSLAGVAPAGPCWEEAALDEFDRLIHCAQWKSVFCKICTYQPVGSSVRPYVRLFKPANGQFVDVGEELIRLGYAVRKLSDGDGEASKDLPGNLANFAGTSLENLSEMASLSQEDLGGATGRSHPPEGPFGIL</sequence>
<feature type="region of interest" description="Disordered" evidence="2">
    <location>
        <begin position="524"/>
        <end position="544"/>
    </location>
</feature>
<reference evidence="4 5" key="1">
    <citation type="journal article" date="2024" name="Proc. Natl. Acad. Sci. U.S.A.">
        <title>The genetic regulatory architecture and epigenomic basis for age-related changes in rattlesnake venom.</title>
        <authorList>
            <person name="Hogan M.P."/>
            <person name="Holding M.L."/>
            <person name="Nystrom G.S."/>
            <person name="Colston T.J."/>
            <person name="Bartlett D.A."/>
            <person name="Mason A.J."/>
            <person name="Ellsworth S.A."/>
            <person name="Rautsaw R.M."/>
            <person name="Lawrence K.C."/>
            <person name="Strickland J.L."/>
            <person name="He B."/>
            <person name="Fraser P."/>
            <person name="Margres M.J."/>
            <person name="Gilbert D.M."/>
            <person name="Gibbs H.L."/>
            <person name="Parkinson C.L."/>
            <person name="Rokyta D.R."/>
        </authorList>
    </citation>
    <scope>NUCLEOTIDE SEQUENCE [LARGE SCALE GENOMIC DNA]</scope>
    <source>
        <strain evidence="4">DRR0105</strain>
    </source>
</reference>
<feature type="compositionally biased region" description="Polar residues" evidence="2">
    <location>
        <begin position="266"/>
        <end position="275"/>
    </location>
</feature>
<dbReference type="GO" id="GO:0005739">
    <property type="term" value="C:mitochondrion"/>
    <property type="evidence" value="ECO:0007669"/>
    <property type="project" value="UniProtKB-ARBA"/>
</dbReference>
<dbReference type="PROSITE" id="PS50304">
    <property type="entry name" value="TUDOR"/>
    <property type="match status" value="1"/>
</dbReference>
<dbReference type="GO" id="GO:0043186">
    <property type="term" value="C:P granule"/>
    <property type="evidence" value="ECO:0007669"/>
    <property type="project" value="TreeGrafter"/>
</dbReference>
<evidence type="ECO:0000259" key="3">
    <source>
        <dbReference type="PROSITE" id="PS50304"/>
    </source>
</evidence>
<dbReference type="SMART" id="SM00322">
    <property type="entry name" value="KH"/>
    <property type="match status" value="2"/>
</dbReference>
<proteinExistence type="predicted"/>
<dbReference type="Pfam" id="PF00013">
    <property type="entry name" value="KH_1"/>
    <property type="match status" value="2"/>
</dbReference>
<keyword evidence="5" id="KW-1185">Reference proteome</keyword>
<dbReference type="PROSITE" id="PS50084">
    <property type="entry name" value="KH_TYPE_1"/>
    <property type="match status" value="2"/>
</dbReference>
<dbReference type="SUPFAM" id="SSF63748">
    <property type="entry name" value="Tudor/PWWP/MBT"/>
    <property type="match status" value="1"/>
</dbReference>
<dbReference type="InterPro" id="IPR050621">
    <property type="entry name" value="Tudor_domain_containing"/>
</dbReference>
<dbReference type="InterPro" id="IPR035437">
    <property type="entry name" value="SNase_OB-fold_sf"/>
</dbReference>
<dbReference type="Gene3D" id="3.30.1370.10">
    <property type="entry name" value="K Homology domain, type 1"/>
    <property type="match status" value="2"/>
</dbReference>
<dbReference type="EMBL" id="JAOTOJ010000019">
    <property type="protein sequence ID" value="KAK9390973.1"/>
    <property type="molecule type" value="Genomic_DNA"/>
</dbReference>
<dbReference type="InterPro" id="IPR047381">
    <property type="entry name" value="KH-I_TDRKH_rpt2"/>
</dbReference>
<name>A0AAW1ALK0_CROAD</name>
<gene>
    <name evidence="4" type="ORF">NXF25_018303</name>
</gene>
<dbReference type="InterPro" id="IPR036612">
    <property type="entry name" value="KH_dom_type_1_sf"/>
</dbReference>
<evidence type="ECO:0000256" key="1">
    <source>
        <dbReference type="PROSITE-ProRule" id="PRU00117"/>
    </source>
</evidence>
<evidence type="ECO:0000313" key="5">
    <source>
        <dbReference type="Proteomes" id="UP001474421"/>
    </source>
</evidence>
<dbReference type="Gene3D" id="2.40.50.90">
    <property type="match status" value="1"/>
</dbReference>
<dbReference type="GO" id="GO:0030719">
    <property type="term" value="P:P granule organization"/>
    <property type="evidence" value="ECO:0007669"/>
    <property type="project" value="TreeGrafter"/>
</dbReference>
<dbReference type="GO" id="GO:0007283">
    <property type="term" value="P:spermatogenesis"/>
    <property type="evidence" value="ECO:0007669"/>
    <property type="project" value="TreeGrafter"/>
</dbReference>
<dbReference type="InterPro" id="IPR004088">
    <property type="entry name" value="KH_dom_type_1"/>
</dbReference>
<dbReference type="AlphaFoldDB" id="A0AAW1ALK0"/>
<dbReference type="InterPro" id="IPR002999">
    <property type="entry name" value="Tudor"/>
</dbReference>
<feature type="domain" description="Tudor" evidence="3">
    <location>
        <begin position="347"/>
        <end position="406"/>
    </location>
</feature>
<dbReference type="GO" id="GO:0003723">
    <property type="term" value="F:RNA binding"/>
    <property type="evidence" value="ECO:0007669"/>
    <property type="project" value="UniProtKB-UniRule"/>
</dbReference>
<comment type="caution">
    <text evidence="4">The sequence shown here is derived from an EMBL/GenBank/DDBJ whole genome shotgun (WGS) entry which is preliminary data.</text>
</comment>
<protein>
    <submittedName>
        <fullName evidence="4">Tudor and KH domain-containing protein</fullName>
    </submittedName>
</protein>
<dbReference type="Proteomes" id="UP001474421">
    <property type="component" value="Unassembled WGS sequence"/>
</dbReference>
<evidence type="ECO:0000256" key="2">
    <source>
        <dbReference type="SAM" id="MobiDB-lite"/>
    </source>
</evidence>
<dbReference type="SMART" id="SM00333">
    <property type="entry name" value="TUDOR"/>
    <property type="match status" value="1"/>
</dbReference>
<dbReference type="GO" id="GO:0034587">
    <property type="term" value="P:piRNA processing"/>
    <property type="evidence" value="ECO:0007669"/>
    <property type="project" value="TreeGrafter"/>
</dbReference>
<dbReference type="FunFam" id="3.30.1370.10:FF:000056">
    <property type="entry name" value="Tudor and KH domain containing"/>
    <property type="match status" value="1"/>
</dbReference>
<organism evidence="4 5">
    <name type="scientific">Crotalus adamanteus</name>
    <name type="common">Eastern diamondback rattlesnake</name>
    <dbReference type="NCBI Taxonomy" id="8729"/>
    <lineage>
        <taxon>Eukaryota</taxon>
        <taxon>Metazoa</taxon>
        <taxon>Chordata</taxon>
        <taxon>Craniata</taxon>
        <taxon>Vertebrata</taxon>
        <taxon>Euteleostomi</taxon>
        <taxon>Lepidosauria</taxon>
        <taxon>Squamata</taxon>
        <taxon>Bifurcata</taxon>
        <taxon>Unidentata</taxon>
        <taxon>Episquamata</taxon>
        <taxon>Toxicofera</taxon>
        <taxon>Serpentes</taxon>
        <taxon>Colubroidea</taxon>
        <taxon>Viperidae</taxon>
        <taxon>Crotalinae</taxon>
        <taxon>Crotalus</taxon>
    </lineage>
</organism>
<dbReference type="Gene3D" id="2.30.30.140">
    <property type="match status" value="1"/>
</dbReference>
<dbReference type="SUPFAM" id="SSF54791">
    <property type="entry name" value="Eukaryotic type KH-domain (KH-domain type I)"/>
    <property type="match status" value="2"/>
</dbReference>
<evidence type="ECO:0000313" key="4">
    <source>
        <dbReference type="EMBL" id="KAK9390973.1"/>
    </source>
</evidence>
<feature type="region of interest" description="Disordered" evidence="2">
    <location>
        <begin position="229"/>
        <end position="276"/>
    </location>
</feature>
<dbReference type="Pfam" id="PF00567">
    <property type="entry name" value="TUDOR"/>
    <property type="match status" value="1"/>
</dbReference>
<dbReference type="InterPro" id="IPR004087">
    <property type="entry name" value="KH_dom"/>
</dbReference>
<keyword evidence="1" id="KW-0694">RNA-binding</keyword>
<accession>A0AAW1ALK0</accession>
<feature type="compositionally biased region" description="Basic and acidic residues" evidence="2">
    <location>
        <begin position="245"/>
        <end position="254"/>
    </location>
</feature>
<dbReference type="PANTHER" id="PTHR22948:SF18">
    <property type="entry name" value="TUDOR AND KH DOMAIN-CONTAINING PROTEIN"/>
    <property type="match status" value="1"/>
</dbReference>
<dbReference type="PANTHER" id="PTHR22948">
    <property type="entry name" value="TUDOR DOMAIN CONTAINING PROTEIN"/>
    <property type="match status" value="1"/>
</dbReference>